<reference evidence="9" key="1">
    <citation type="submission" date="2020-11" db="EMBL/GenBank/DDBJ databases">
        <authorList>
            <consortium name="DOE Joint Genome Institute"/>
            <person name="Ahrendt S."/>
            <person name="Riley R."/>
            <person name="Andreopoulos W."/>
            <person name="Labutti K."/>
            <person name="Pangilinan J."/>
            <person name="Ruiz-Duenas F.J."/>
            <person name="Barrasa J.M."/>
            <person name="Sanchez-Garcia M."/>
            <person name="Camarero S."/>
            <person name="Miyauchi S."/>
            <person name="Serrano A."/>
            <person name="Linde D."/>
            <person name="Babiker R."/>
            <person name="Drula E."/>
            <person name="Ayuso-Fernandez I."/>
            <person name="Pacheco R."/>
            <person name="Padilla G."/>
            <person name="Ferreira P."/>
            <person name="Barriuso J."/>
            <person name="Kellner H."/>
            <person name="Castanera R."/>
            <person name="Alfaro M."/>
            <person name="Ramirez L."/>
            <person name="Pisabarro A.G."/>
            <person name="Kuo A."/>
            <person name="Tritt A."/>
            <person name="Lipzen A."/>
            <person name="He G."/>
            <person name="Yan M."/>
            <person name="Ng V."/>
            <person name="Cullen D."/>
            <person name="Martin F."/>
            <person name="Rosso M.-N."/>
            <person name="Henrissat B."/>
            <person name="Hibbett D."/>
            <person name="Martinez A.T."/>
            <person name="Grigoriev I.V."/>
        </authorList>
    </citation>
    <scope>NUCLEOTIDE SEQUENCE</scope>
    <source>
        <strain evidence="9">AH 40177</strain>
    </source>
</reference>
<dbReference type="SUPFAM" id="SSF54001">
    <property type="entry name" value="Cysteine proteinases"/>
    <property type="match status" value="1"/>
</dbReference>
<organism evidence="9 10">
    <name type="scientific">Rhodocollybia butyracea</name>
    <dbReference type="NCBI Taxonomy" id="206335"/>
    <lineage>
        <taxon>Eukaryota</taxon>
        <taxon>Fungi</taxon>
        <taxon>Dikarya</taxon>
        <taxon>Basidiomycota</taxon>
        <taxon>Agaricomycotina</taxon>
        <taxon>Agaricomycetes</taxon>
        <taxon>Agaricomycetidae</taxon>
        <taxon>Agaricales</taxon>
        <taxon>Marasmiineae</taxon>
        <taxon>Omphalotaceae</taxon>
        <taxon>Rhodocollybia</taxon>
    </lineage>
</organism>
<feature type="compositionally biased region" description="Polar residues" evidence="7">
    <location>
        <begin position="61"/>
        <end position="70"/>
    </location>
</feature>
<dbReference type="Pfam" id="PF00443">
    <property type="entry name" value="UCH"/>
    <property type="match status" value="1"/>
</dbReference>
<protein>
    <recommendedName>
        <fullName evidence="2">ubiquitinyl hydrolase 1</fullName>
        <ecNumber evidence="2">3.4.19.12</ecNumber>
    </recommendedName>
</protein>
<dbReference type="Proteomes" id="UP000772434">
    <property type="component" value="Unassembled WGS sequence"/>
</dbReference>
<dbReference type="GO" id="GO:0006508">
    <property type="term" value="P:proteolysis"/>
    <property type="evidence" value="ECO:0007669"/>
    <property type="project" value="UniProtKB-KW"/>
</dbReference>
<keyword evidence="4" id="KW-0833">Ubl conjugation pathway</keyword>
<feature type="compositionally biased region" description="Basic residues" evidence="7">
    <location>
        <begin position="235"/>
        <end position="244"/>
    </location>
</feature>
<feature type="compositionally biased region" description="Basic and acidic residues" evidence="7">
    <location>
        <begin position="252"/>
        <end position="263"/>
    </location>
</feature>
<dbReference type="EMBL" id="JADNRY010000137">
    <property type="protein sequence ID" value="KAF9063839.1"/>
    <property type="molecule type" value="Genomic_DNA"/>
</dbReference>
<feature type="region of interest" description="Disordered" evidence="7">
    <location>
        <begin position="235"/>
        <end position="267"/>
    </location>
</feature>
<dbReference type="Gene3D" id="3.90.70.10">
    <property type="entry name" value="Cysteine proteinases"/>
    <property type="match status" value="2"/>
</dbReference>
<comment type="caution">
    <text evidence="9">The sequence shown here is derived from an EMBL/GenBank/DDBJ whole genome shotgun (WGS) entry which is preliminary data.</text>
</comment>
<keyword evidence="10" id="KW-1185">Reference proteome</keyword>
<evidence type="ECO:0000313" key="9">
    <source>
        <dbReference type="EMBL" id="KAF9063839.1"/>
    </source>
</evidence>
<feature type="compositionally biased region" description="Low complexity" evidence="7">
    <location>
        <begin position="300"/>
        <end position="310"/>
    </location>
</feature>
<keyword evidence="5" id="KW-0378">Hydrolase</keyword>
<evidence type="ECO:0000256" key="5">
    <source>
        <dbReference type="ARBA" id="ARBA00022801"/>
    </source>
</evidence>
<dbReference type="GO" id="GO:0005829">
    <property type="term" value="C:cytosol"/>
    <property type="evidence" value="ECO:0007669"/>
    <property type="project" value="TreeGrafter"/>
</dbReference>
<evidence type="ECO:0000259" key="8">
    <source>
        <dbReference type="Pfam" id="PF00443"/>
    </source>
</evidence>
<keyword evidence="3" id="KW-0645">Protease</keyword>
<evidence type="ECO:0000256" key="2">
    <source>
        <dbReference type="ARBA" id="ARBA00012759"/>
    </source>
</evidence>
<gene>
    <name evidence="9" type="ORF">BDP27DRAFT_1334505</name>
</gene>
<dbReference type="OrthoDB" id="429671at2759"/>
<dbReference type="InterPro" id="IPR038765">
    <property type="entry name" value="Papain-like_cys_pep_sf"/>
</dbReference>
<feature type="region of interest" description="Disordered" evidence="7">
    <location>
        <begin position="1"/>
        <end position="107"/>
    </location>
</feature>
<evidence type="ECO:0000256" key="3">
    <source>
        <dbReference type="ARBA" id="ARBA00022670"/>
    </source>
</evidence>
<evidence type="ECO:0000256" key="4">
    <source>
        <dbReference type="ARBA" id="ARBA00022786"/>
    </source>
</evidence>
<feature type="compositionally biased region" description="Acidic residues" evidence="7">
    <location>
        <begin position="325"/>
        <end position="335"/>
    </location>
</feature>
<dbReference type="PANTHER" id="PTHR24006">
    <property type="entry name" value="UBIQUITIN CARBOXYL-TERMINAL HYDROLASE"/>
    <property type="match status" value="1"/>
</dbReference>
<dbReference type="GO" id="GO:0004843">
    <property type="term" value="F:cysteine-type deubiquitinase activity"/>
    <property type="evidence" value="ECO:0007669"/>
    <property type="project" value="UniProtKB-EC"/>
</dbReference>
<dbReference type="PANTHER" id="PTHR24006:SF687">
    <property type="entry name" value="UBIQUITIN CARBOXYL-TERMINAL HYDROLASE 10"/>
    <property type="match status" value="1"/>
</dbReference>
<proteinExistence type="predicted"/>
<dbReference type="InterPro" id="IPR050164">
    <property type="entry name" value="Peptidase_C19"/>
</dbReference>
<dbReference type="CDD" id="cd02257">
    <property type="entry name" value="Peptidase_C19"/>
    <property type="match status" value="1"/>
</dbReference>
<feature type="region of interest" description="Disordered" evidence="7">
    <location>
        <begin position="284"/>
        <end position="335"/>
    </location>
</feature>
<dbReference type="GO" id="GO:0005634">
    <property type="term" value="C:nucleus"/>
    <property type="evidence" value="ECO:0007669"/>
    <property type="project" value="TreeGrafter"/>
</dbReference>
<evidence type="ECO:0000256" key="6">
    <source>
        <dbReference type="ARBA" id="ARBA00022807"/>
    </source>
</evidence>
<dbReference type="EC" id="3.4.19.12" evidence="2"/>
<keyword evidence="6" id="KW-0788">Thiol protease</keyword>
<dbReference type="GO" id="GO:0016579">
    <property type="term" value="P:protein deubiquitination"/>
    <property type="evidence" value="ECO:0007669"/>
    <property type="project" value="InterPro"/>
</dbReference>
<evidence type="ECO:0000256" key="7">
    <source>
        <dbReference type="SAM" id="MobiDB-lite"/>
    </source>
</evidence>
<comment type="catalytic activity">
    <reaction evidence="1">
        <text>Thiol-dependent hydrolysis of ester, thioester, amide, peptide and isopeptide bonds formed by the C-terminal Gly of ubiquitin (a 76-residue protein attached to proteins as an intracellular targeting signal).</text>
        <dbReference type="EC" id="3.4.19.12"/>
    </reaction>
</comment>
<sequence>MANPYMPSSYYDQSGPAPYAYDNQAGPSSYPYQYGVNGHAYQNYHPQQQHYFPQNPIPNGKSPQSQNFSHTPEYNYHHPYPVPPPNSHSSTPPASPDVATAPLPEVPAEPMDDELVQEVERIELVSVPSVSVEEATTLPGSPASMPALRMMCPQSQSQWRYLMSFHATSCIAKLGFRNCIYKGIRRPDQSSGTDQHWKHVFRQLGLATPYLLNAILSMRQSSSWKTFYQKRRKRGWRLRRKKAKASSSNGSSKERSSTPHSDEDYLSPFIPTGIYDALKTKKQFDSMRGGQQKMRRSSSEELTTLTETLSKAASGPTKTKKKETEEDAPPEAEQDGWLEVGKRNRTVVTRTIKSTDSPITRIFGGKFRSSLRAIVEDWRSLQLDIQGSQQVLLEALPPVLVLHMKRFEYDAAVGGVVKVGKQVTFGPELVVGTDVLSAKGRSTLGPGTIYHHGISASGGHYTLDVLHPDRYPRAATAKPREGWIRIDDELVSDVRPEDVFGPGEFDDGGVRCAYLLFYCRTK</sequence>
<dbReference type="InterPro" id="IPR001394">
    <property type="entry name" value="Peptidase_C19_UCH"/>
</dbReference>
<evidence type="ECO:0000256" key="1">
    <source>
        <dbReference type="ARBA" id="ARBA00000707"/>
    </source>
</evidence>
<dbReference type="AlphaFoldDB" id="A0A9P5PDU9"/>
<evidence type="ECO:0000313" key="10">
    <source>
        <dbReference type="Proteomes" id="UP000772434"/>
    </source>
</evidence>
<accession>A0A9P5PDU9</accession>
<feature type="domain" description="Peptidase C19 ubiquitin carboxyl-terminal hydrolase" evidence="8">
    <location>
        <begin position="283"/>
        <end position="518"/>
    </location>
</feature>
<name>A0A9P5PDU9_9AGAR</name>